<dbReference type="CDD" id="cd00067">
    <property type="entry name" value="GAL4"/>
    <property type="match status" value="1"/>
</dbReference>
<dbReference type="InterPro" id="IPR051615">
    <property type="entry name" value="Transcr_Regulatory_Elem"/>
</dbReference>
<accession>A0A015M5B8</accession>
<dbReference type="GO" id="GO:0003677">
    <property type="term" value="F:DNA binding"/>
    <property type="evidence" value="ECO:0007669"/>
    <property type="project" value="UniProtKB-KW"/>
</dbReference>
<evidence type="ECO:0000256" key="8">
    <source>
        <dbReference type="SAM" id="Coils"/>
    </source>
</evidence>
<organism evidence="11 12">
    <name type="scientific">Rhizophagus irregularis (strain DAOM 197198w)</name>
    <name type="common">Glomus intraradices</name>
    <dbReference type="NCBI Taxonomy" id="1432141"/>
    <lineage>
        <taxon>Eukaryota</taxon>
        <taxon>Fungi</taxon>
        <taxon>Fungi incertae sedis</taxon>
        <taxon>Mucoromycota</taxon>
        <taxon>Glomeromycotina</taxon>
        <taxon>Glomeromycetes</taxon>
        <taxon>Glomerales</taxon>
        <taxon>Glomeraceae</taxon>
        <taxon>Rhizophagus</taxon>
    </lineage>
</organism>
<keyword evidence="6" id="KW-0804">Transcription</keyword>
<dbReference type="EMBL" id="JEMT01024923">
    <property type="protein sequence ID" value="EXX62033.1"/>
    <property type="molecule type" value="Genomic_DNA"/>
</dbReference>
<protein>
    <submittedName>
        <fullName evidence="11">Stb5p</fullName>
    </submittedName>
</protein>
<dbReference type="Pfam" id="PF04082">
    <property type="entry name" value="Fungal_trans"/>
    <property type="match status" value="1"/>
</dbReference>
<dbReference type="InterPro" id="IPR007219">
    <property type="entry name" value="XnlR_reg_dom"/>
</dbReference>
<feature type="compositionally biased region" description="Low complexity" evidence="9">
    <location>
        <begin position="745"/>
        <end position="761"/>
    </location>
</feature>
<proteinExistence type="predicted"/>
<dbReference type="OMA" id="RTICIHA"/>
<keyword evidence="7" id="KW-0539">Nucleus</keyword>
<evidence type="ECO:0000256" key="6">
    <source>
        <dbReference type="ARBA" id="ARBA00023163"/>
    </source>
</evidence>
<sequence length="854" mass="97054">MNIPPKIQPPINLPNTTSATHKRFKPIETCDNCKQRKVKCDKERPVCGTCRKSKRDCTYDFSASSKRGRPKTEVEILAEQIEDIQSVQFQQLDHMESLLEMAVMKNGGTAITSSNTNDNMGGNMNFAIQNGAVDENFMASGVYNWNNFYESSPPPSLNQNLSEETLQFSTQLAASLPKPKQPETVPVTDSMSYTANFGLPIQDPVDQLADKFDNSLKIYESTRYVGTGSLLMLSDGGEEQIIPQYPDDLSSVESYLKVLPKPENVESLIDIYYKRVYRHFPHLKKKVVLDCIKDLSRPQHFLLLNSIFFAASPFHPDVSMRDGRIYHQYLVIFVTALLQNHCLQTPHVLTVISLFIIGLHTRKMGSAWIFHGMASKMTFELGLHRKIKNQQIKMNDEVKEMRDMAFWGCFIAETWVSACYGRPSAIDEATCDVDLLPIPSDPEPDDETRLHIAWVLHINLLRIFAQVRKYLYGRAKIAGSRREENQFRFLDAALGRWFYTLPHWLKFEEMAQDVQGSLLGTIGGEMHTLFWTVLILLHSRNLTMFTVNPTNSMTSDDASRASSRTICIHAATILLHWLDVLMNSVPEFYEQSCTALFSIAPAIRVLAWTAQRGDTKAESMVERLKEIKKNVKDIARRRFMAQEGREGRLDGEEKLQEWLDKAKEEEAKNTQARAGEYMMLNPDQYRKEFSYIANKGKRPVNNRQRNKNDNKSTLWTDDKDNFPFTFTMDTFNNGFRDRSQPSNDPSIVNQQYQQQPSNNPSMANILFSTLSPSNTSASTSPNPTASPNPPIFGGQNVIMNNNITRQQHTNTSNIWTPQDNGSAGMLNTFNGDIDAKLVNNYNDGNNIISNGEWS</sequence>
<keyword evidence="4" id="KW-0805">Transcription regulation</keyword>
<evidence type="ECO:0000313" key="12">
    <source>
        <dbReference type="Proteomes" id="UP000022910"/>
    </source>
</evidence>
<keyword evidence="12" id="KW-1185">Reference proteome</keyword>
<dbReference type="OrthoDB" id="2154091at2759"/>
<dbReference type="HOGENOM" id="CLU_334373_0_0_1"/>
<evidence type="ECO:0000256" key="9">
    <source>
        <dbReference type="SAM" id="MobiDB-lite"/>
    </source>
</evidence>
<feature type="coiled-coil region" evidence="8">
    <location>
        <begin position="617"/>
        <end position="668"/>
    </location>
</feature>
<dbReference type="SUPFAM" id="SSF57701">
    <property type="entry name" value="Zn2/Cys6 DNA-binding domain"/>
    <property type="match status" value="1"/>
</dbReference>
<feature type="compositionally biased region" description="Low complexity" evidence="9">
    <location>
        <begin position="771"/>
        <end position="783"/>
    </location>
</feature>
<dbReference type="GO" id="GO:0005634">
    <property type="term" value="C:nucleus"/>
    <property type="evidence" value="ECO:0007669"/>
    <property type="project" value="UniProtKB-SubCell"/>
</dbReference>
<comment type="caution">
    <text evidence="11">The sequence shown here is derived from an EMBL/GenBank/DDBJ whole genome shotgun (WGS) entry which is preliminary data.</text>
</comment>
<keyword evidence="8" id="KW-0175">Coiled coil</keyword>
<gene>
    <name evidence="11" type="ORF">RirG_165640</name>
</gene>
<evidence type="ECO:0000256" key="3">
    <source>
        <dbReference type="ARBA" id="ARBA00022833"/>
    </source>
</evidence>
<evidence type="ECO:0000256" key="2">
    <source>
        <dbReference type="ARBA" id="ARBA00022723"/>
    </source>
</evidence>
<dbReference type="PANTHER" id="PTHR31313:SF81">
    <property type="entry name" value="TY1 ENHANCER ACTIVATOR"/>
    <property type="match status" value="1"/>
</dbReference>
<evidence type="ECO:0000256" key="1">
    <source>
        <dbReference type="ARBA" id="ARBA00004123"/>
    </source>
</evidence>
<dbReference type="Pfam" id="PF00172">
    <property type="entry name" value="Zn_clus"/>
    <property type="match status" value="1"/>
</dbReference>
<keyword evidence="2" id="KW-0479">Metal-binding</keyword>
<dbReference type="PROSITE" id="PS00463">
    <property type="entry name" value="ZN2_CY6_FUNGAL_1"/>
    <property type="match status" value="1"/>
</dbReference>
<evidence type="ECO:0000256" key="4">
    <source>
        <dbReference type="ARBA" id="ARBA00023015"/>
    </source>
</evidence>
<dbReference type="GO" id="GO:0006351">
    <property type="term" value="P:DNA-templated transcription"/>
    <property type="evidence" value="ECO:0007669"/>
    <property type="project" value="InterPro"/>
</dbReference>
<dbReference type="AlphaFoldDB" id="A0A015M5B8"/>
<name>A0A015M5B8_RHIIW</name>
<comment type="subcellular location">
    <subcellularLocation>
        <location evidence="1">Nucleus</location>
    </subcellularLocation>
</comment>
<dbReference type="Gene3D" id="4.10.240.10">
    <property type="entry name" value="Zn(2)-C6 fungal-type DNA-binding domain"/>
    <property type="match status" value="1"/>
</dbReference>
<evidence type="ECO:0000313" key="11">
    <source>
        <dbReference type="EMBL" id="EXX62033.1"/>
    </source>
</evidence>
<dbReference type="Proteomes" id="UP000022910">
    <property type="component" value="Unassembled WGS sequence"/>
</dbReference>
<evidence type="ECO:0000256" key="7">
    <source>
        <dbReference type="ARBA" id="ARBA00023242"/>
    </source>
</evidence>
<dbReference type="GO" id="GO:0008270">
    <property type="term" value="F:zinc ion binding"/>
    <property type="evidence" value="ECO:0007669"/>
    <property type="project" value="InterPro"/>
</dbReference>
<feature type="region of interest" description="Disordered" evidence="9">
    <location>
        <begin position="732"/>
        <end position="787"/>
    </location>
</feature>
<dbReference type="InterPro" id="IPR036864">
    <property type="entry name" value="Zn2-C6_fun-type_DNA-bd_sf"/>
</dbReference>
<feature type="region of interest" description="Disordered" evidence="9">
    <location>
        <begin position="695"/>
        <end position="716"/>
    </location>
</feature>
<dbReference type="CDD" id="cd12148">
    <property type="entry name" value="fungal_TF_MHR"/>
    <property type="match status" value="1"/>
</dbReference>
<dbReference type="GO" id="GO:0000981">
    <property type="term" value="F:DNA-binding transcription factor activity, RNA polymerase II-specific"/>
    <property type="evidence" value="ECO:0007669"/>
    <property type="project" value="InterPro"/>
</dbReference>
<keyword evidence="5" id="KW-0238">DNA-binding</keyword>
<reference evidence="11 12" key="1">
    <citation type="submission" date="2014-02" db="EMBL/GenBank/DDBJ databases">
        <title>Single nucleus genome sequencing reveals high similarity among nuclei of an endomycorrhizal fungus.</title>
        <authorList>
            <person name="Lin K."/>
            <person name="Geurts R."/>
            <person name="Zhang Z."/>
            <person name="Limpens E."/>
            <person name="Saunders D.G."/>
            <person name="Mu D."/>
            <person name="Pang E."/>
            <person name="Cao H."/>
            <person name="Cha H."/>
            <person name="Lin T."/>
            <person name="Zhou Q."/>
            <person name="Shang Y."/>
            <person name="Li Y."/>
            <person name="Ivanov S."/>
            <person name="Sharma T."/>
            <person name="Velzen R.V."/>
            <person name="Ruijter N.D."/>
            <person name="Aanen D.K."/>
            <person name="Win J."/>
            <person name="Kamoun S."/>
            <person name="Bisseling T."/>
            <person name="Huang S."/>
        </authorList>
    </citation>
    <scope>NUCLEOTIDE SEQUENCE [LARGE SCALE GENOMIC DNA]</scope>
    <source>
        <strain evidence="12">DAOM197198w</strain>
    </source>
</reference>
<feature type="compositionally biased region" description="Basic and acidic residues" evidence="9">
    <location>
        <begin position="706"/>
        <end position="716"/>
    </location>
</feature>
<dbReference type="InterPro" id="IPR001138">
    <property type="entry name" value="Zn2Cys6_DnaBD"/>
</dbReference>
<dbReference type="SMART" id="SM00906">
    <property type="entry name" value="Fungal_trans"/>
    <property type="match status" value="1"/>
</dbReference>
<keyword evidence="3" id="KW-0862">Zinc</keyword>
<feature type="domain" description="Zn(2)-C6 fungal-type" evidence="10">
    <location>
        <begin position="29"/>
        <end position="59"/>
    </location>
</feature>
<dbReference type="PANTHER" id="PTHR31313">
    <property type="entry name" value="TY1 ENHANCER ACTIVATOR"/>
    <property type="match status" value="1"/>
</dbReference>
<evidence type="ECO:0000256" key="5">
    <source>
        <dbReference type="ARBA" id="ARBA00023125"/>
    </source>
</evidence>
<evidence type="ECO:0000259" key="10">
    <source>
        <dbReference type="PROSITE" id="PS50048"/>
    </source>
</evidence>
<dbReference type="PROSITE" id="PS50048">
    <property type="entry name" value="ZN2_CY6_FUNGAL_2"/>
    <property type="match status" value="1"/>
</dbReference>
<dbReference type="SMART" id="SM00066">
    <property type="entry name" value="GAL4"/>
    <property type="match status" value="1"/>
</dbReference>